<comment type="caution">
    <text evidence="1">The sequence shown here is derived from an EMBL/GenBank/DDBJ whole genome shotgun (WGS) entry which is preliminary data.</text>
</comment>
<sequence>MGQEVGQEVCQEMGQEVGQEVCQEMGQEMGQEMCQEMGQEMGQARLCLWNSRGCGVLLIVSQALIAGMSRANSLQRMALQPRESQSCCLRLF</sequence>
<gene>
    <name evidence="1" type="ORF">WISP_37259</name>
</gene>
<name>A0ABQ9DI41_9PASS</name>
<dbReference type="Proteomes" id="UP001145742">
    <property type="component" value="Unassembled WGS sequence"/>
</dbReference>
<reference evidence="1" key="1">
    <citation type="submission" date="2019-10" db="EMBL/GenBank/DDBJ databases">
        <authorList>
            <person name="Soares A.E.R."/>
            <person name="Aleixo A."/>
            <person name="Schneider P."/>
            <person name="Miyaki C.Y."/>
            <person name="Schneider M.P."/>
            <person name="Mello C."/>
            <person name="Vasconcelos A.T.R."/>
        </authorList>
    </citation>
    <scope>NUCLEOTIDE SEQUENCE</scope>
    <source>
        <tissue evidence="1">Muscle</tissue>
    </source>
</reference>
<protein>
    <submittedName>
        <fullName evidence="1">Uncharacterized protein</fullName>
    </submittedName>
</protein>
<dbReference type="EMBL" id="WHWB01032990">
    <property type="protein sequence ID" value="KAJ7422600.1"/>
    <property type="molecule type" value="Genomic_DNA"/>
</dbReference>
<evidence type="ECO:0000313" key="1">
    <source>
        <dbReference type="EMBL" id="KAJ7422600.1"/>
    </source>
</evidence>
<keyword evidence="2" id="KW-1185">Reference proteome</keyword>
<accession>A0ABQ9DI41</accession>
<proteinExistence type="predicted"/>
<organism evidence="1 2">
    <name type="scientific">Willisornis vidua</name>
    <name type="common">Xingu scale-backed antbird</name>
    <dbReference type="NCBI Taxonomy" id="1566151"/>
    <lineage>
        <taxon>Eukaryota</taxon>
        <taxon>Metazoa</taxon>
        <taxon>Chordata</taxon>
        <taxon>Craniata</taxon>
        <taxon>Vertebrata</taxon>
        <taxon>Euteleostomi</taxon>
        <taxon>Archelosauria</taxon>
        <taxon>Archosauria</taxon>
        <taxon>Dinosauria</taxon>
        <taxon>Saurischia</taxon>
        <taxon>Theropoda</taxon>
        <taxon>Coelurosauria</taxon>
        <taxon>Aves</taxon>
        <taxon>Neognathae</taxon>
        <taxon>Neoaves</taxon>
        <taxon>Telluraves</taxon>
        <taxon>Australaves</taxon>
        <taxon>Passeriformes</taxon>
        <taxon>Thamnophilidae</taxon>
        <taxon>Willisornis</taxon>
    </lineage>
</organism>
<evidence type="ECO:0000313" key="2">
    <source>
        <dbReference type="Proteomes" id="UP001145742"/>
    </source>
</evidence>